<sequence length="985" mass="107903">MENYLNENFGEVKAKNSSEEALQRWRKLCWLVKNRKRRFRFTANLSKRFEAEAIRRSNQEKFRVAVLVSQAALQFIHGLNLSSEYTVPEEVKAAGFDVCADELGSIVEGRDVKKLKIHNGVEGIVSKLATSLNDGIPTSEQLLNKRREIYGINKFTESPVRGFWVFVWEALQDMTLMILGICAFVSLLVGIVMEGWPKGAHDGLGIVASILLVVFVTASSDYRQSLQFKDLDKEKKKITVQVTRNGIRQKISIYDLLPGDIVHLNIGDQVPADGLFLLGFSVLINESSLTGESEPVNVNSQNPFLLSGTKVQDGSCKMLVTTVGMRTQWGKLMATLSEGGDDETPLQVKLNGVATIIGKIGLFFAVVTFAVLVQGLFTRKLQQGSQWNWSGDDAMEILEFFAIAVTIVVVAVPEGLPLAVTLSLAFAMKKMMNDKALVRNLAACETMGSSTTICSDKTGTLTTNHMTVVKACICGKVKEVDDSEKTSVFCSEIPDSALRILLQSIFNNTGGEVVKNKDGRVELLGSPTETALLEFGLLLGGDFQAERQASKIVKVEPFNSVKKRMGVVLELHEGAFRVHSKGASEIILAACDKMLDSNGNVVPLDQASFSIIKNTIEQFANEALRTLCLAYMEIPCDFSAESPIPIKGYTCIGIVGIKDPVRPGVKESVAICRSAGITVRMVTGDNINTAKAIARECGILTDDGIAIEGPVFREKSEEELHEIIPKLQVMARSSPMDKHTLVKHLRTTFQDVVAVTGDGTNDAPALHEADIGLAMGIAGTEVAKESADVIILDDNFSTIVTVAKWGRSVYINIQKFVQFQLTVNVVALVVNFSSACLTGKQLHCLLTLHVKLLSYYSFKFLNHITFPPFPFGMTRGKAVLQLDGPDSDLILNTLIFNSFVFCQVFNEISSREMEKINVFKGIMKNYVFVAVLSCTVLFQIIIIEFLGTFASTTPLTLGQWFVSIFLGFLGMPIAAALKMIPVGSS</sequence>
<dbReference type="GO" id="GO:0046872">
    <property type="term" value="F:metal ion binding"/>
    <property type="evidence" value="ECO:0007669"/>
    <property type="project" value="UniProtKB-KW"/>
</dbReference>
<evidence type="ECO:0000256" key="8">
    <source>
        <dbReference type="ARBA" id="ARBA00022837"/>
    </source>
</evidence>
<keyword evidence="10" id="KW-0460">Magnesium</keyword>
<dbReference type="Pfam" id="PF08282">
    <property type="entry name" value="Hydrolase_3"/>
    <property type="match status" value="1"/>
</dbReference>
<feature type="transmembrane region" description="Helical" evidence="17">
    <location>
        <begin position="174"/>
        <end position="193"/>
    </location>
</feature>
<keyword evidence="4 17" id="KW-0109">Calcium transport</keyword>
<dbReference type="EMBL" id="JAEACU010000006">
    <property type="protein sequence ID" value="KAH7523726.1"/>
    <property type="molecule type" value="Genomic_DNA"/>
</dbReference>
<dbReference type="Pfam" id="PF00689">
    <property type="entry name" value="Cation_ATPase_C"/>
    <property type="match status" value="1"/>
</dbReference>
<reference evidence="19" key="1">
    <citation type="journal article" date="2021" name="Front. Plant Sci.">
        <title>Chromosome-Scale Genome Assembly for Chinese Sour Jujube and Insights Into Its Genome Evolution and Domestication Signature.</title>
        <authorList>
            <person name="Shen L.-Y."/>
            <person name="Luo H."/>
            <person name="Wang X.-L."/>
            <person name="Wang X.-M."/>
            <person name="Qiu X.-J."/>
            <person name="Liu H."/>
            <person name="Zhou S.-S."/>
            <person name="Jia K.-H."/>
            <person name="Nie S."/>
            <person name="Bao Y.-T."/>
            <person name="Zhang R.-G."/>
            <person name="Yun Q.-Z."/>
            <person name="Chai Y.-H."/>
            <person name="Lu J.-Y."/>
            <person name="Li Y."/>
            <person name="Zhao S.-W."/>
            <person name="Mao J.-F."/>
            <person name="Jia S.-G."/>
            <person name="Mao Y.-M."/>
        </authorList>
    </citation>
    <scope>NUCLEOTIDE SEQUENCE</scope>
    <source>
        <strain evidence="19">AT0</strain>
        <tissue evidence="19">Leaf</tissue>
    </source>
</reference>
<feature type="transmembrane region" description="Helical" evidence="17">
    <location>
        <begin position="926"/>
        <end position="951"/>
    </location>
</feature>
<evidence type="ECO:0000256" key="3">
    <source>
        <dbReference type="ARBA" id="ARBA00022448"/>
    </source>
</evidence>
<dbReference type="Gene3D" id="2.70.150.10">
    <property type="entry name" value="Calcium-transporting ATPase, cytoplasmic transduction domain A"/>
    <property type="match status" value="1"/>
</dbReference>
<dbReference type="SUPFAM" id="SSF56784">
    <property type="entry name" value="HAD-like"/>
    <property type="match status" value="1"/>
</dbReference>
<evidence type="ECO:0000256" key="13">
    <source>
        <dbReference type="ARBA" id="ARBA00022989"/>
    </source>
</evidence>
<dbReference type="Gene3D" id="3.40.1110.10">
    <property type="entry name" value="Calcium-transporting ATPase, cytoplasmic domain N"/>
    <property type="match status" value="1"/>
</dbReference>
<dbReference type="FunFam" id="3.40.50.1000:FF:000011">
    <property type="entry name" value="Calcium-transporting ATPase"/>
    <property type="match status" value="1"/>
</dbReference>
<dbReference type="InterPro" id="IPR008250">
    <property type="entry name" value="ATPase_P-typ_transduc_dom_A_sf"/>
</dbReference>
<evidence type="ECO:0000256" key="9">
    <source>
        <dbReference type="ARBA" id="ARBA00022840"/>
    </source>
</evidence>
<evidence type="ECO:0000256" key="2">
    <source>
        <dbReference type="ARBA" id="ARBA00006124"/>
    </source>
</evidence>
<dbReference type="InterPro" id="IPR018303">
    <property type="entry name" value="ATPase_P-typ_P_site"/>
</dbReference>
<dbReference type="FunFam" id="3.40.1110.10:FF:000011">
    <property type="entry name" value="Calcium-transporting ATPase"/>
    <property type="match status" value="1"/>
</dbReference>
<dbReference type="Gene3D" id="1.20.1110.10">
    <property type="entry name" value="Calcium-transporting ATPase, transmembrane domain"/>
    <property type="match status" value="2"/>
</dbReference>
<dbReference type="GO" id="GO:0005516">
    <property type="term" value="F:calmodulin binding"/>
    <property type="evidence" value="ECO:0007669"/>
    <property type="project" value="UniProtKB-KW"/>
</dbReference>
<dbReference type="InterPro" id="IPR059000">
    <property type="entry name" value="ATPase_P-type_domA"/>
</dbReference>
<feature type="transmembrane region" description="Helical" evidence="17">
    <location>
        <begin position="957"/>
        <end position="977"/>
    </location>
</feature>
<dbReference type="FunFam" id="1.20.5.170:FF:000026">
    <property type="entry name" value="Calcium-transporting ATPase"/>
    <property type="match status" value="1"/>
</dbReference>
<evidence type="ECO:0000256" key="16">
    <source>
        <dbReference type="ARBA" id="ARBA00048694"/>
    </source>
</evidence>
<dbReference type="InterPro" id="IPR006408">
    <property type="entry name" value="P-type_ATPase_IIB"/>
</dbReference>
<feature type="transmembrane region" description="Helical" evidence="17">
    <location>
        <begin position="356"/>
        <end position="377"/>
    </location>
</feature>
<dbReference type="InterPro" id="IPR004014">
    <property type="entry name" value="ATPase_P-typ_cation-transptr_N"/>
</dbReference>
<evidence type="ECO:0000256" key="7">
    <source>
        <dbReference type="ARBA" id="ARBA00022741"/>
    </source>
</evidence>
<dbReference type="Pfam" id="PF00690">
    <property type="entry name" value="Cation_ATPase_N"/>
    <property type="match status" value="1"/>
</dbReference>
<evidence type="ECO:0000256" key="15">
    <source>
        <dbReference type="ARBA" id="ARBA00023136"/>
    </source>
</evidence>
<keyword evidence="12" id="KW-1278">Translocase</keyword>
<evidence type="ECO:0000256" key="10">
    <source>
        <dbReference type="ARBA" id="ARBA00022842"/>
    </source>
</evidence>
<comment type="similarity">
    <text evidence="2 17">Belongs to the cation transport ATPase (P-type) (TC 3.A.3) family. Type IIB subfamily.</text>
</comment>
<dbReference type="InterPro" id="IPR006068">
    <property type="entry name" value="ATPase_P-typ_cation-transptr_C"/>
</dbReference>
<evidence type="ECO:0000256" key="17">
    <source>
        <dbReference type="RuleBase" id="RU361146"/>
    </source>
</evidence>
<keyword evidence="13 17" id="KW-1133">Transmembrane helix</keyword>
<name>A0A978V741_ZIZJJ</name>
<evidence type="ECO:0000313" key="19">
    <source>
        <dbReference type="EMBL" id="KAH7523726.1"/>
    </source>
</evidence>
<keyword evidence="7 17" id="KW-0547">Nucleotide-binding</keyword>
<keyword evidence="14 17" id="KW-0406">Ion transport</keyword>
<dbReference type="AlphaFoldDB" id="A0A978V741"/>
<evidence type="ECO:0000256" key="1">
    <source>
        <dbReference type="ARBA" id="ARBA00004141"/>
    </source>
</evidence>
<dbReference type="InterPro" id="IPR024750">
    <property type="entry name" value="Ca_ATPase_N_dom"/>
</dbReference>
<keyword evidence="5 17" id="KW-0812">Transmembrane</keyword>
<dbReference type="PRINTS" id="PR00120">
    <property type="entry name" value="HATPASE"/>
</dbReference>
<evidence type="ECO:0000256" key="12">
    <source>
        <dbReference type="ARBA" id="ARBA00022967"/>
    </source>
</evidence>
<dbReference type="PRINTS" id="PR00119">
    <property type="entry name" value="CATATPASE"/>
</dbReference>
<gene>
    <name evidence="19" type="ORF">FEM48_Zijuj06G0042300</name>
</gene>
<feature type="transmembrane region" description="Helical" evidence="17">
    <location>
        <begin position="199"/>
        <end position="219"/>
    </location>
</feature>
<dbReference type="InterPro" id="IPR023214">
    <property type="entry name" value="HAD_sf"/>
</dbReference>
<dbReference type="SUPFAM" id="SSF81660">
    <property type="entry name" value="Metal cation-transporting ATPase, ATP-binding domain N"/>
    <property type="match status" value="1"/>
</dbReference>
<dbReference type="Pfam" id="PF13246">
    <property type="entry name" value="Cation_ATPase"/>
    <property type="match status" value="1"/>
</dbReference>
<dbReference type="InterPro" id="IPR036412">
    <property type="entry name" value="HAD-like_sf"/>
</dbReference>
<dbReference type="FunFam" id="2.70.150.10:FF:000006">
    <property type="entry name" value="Calcium-transporting ATPase"/>
    <property type="match status" value="1"/>
</dbReference>
<comment type="caution">
    <text evidence="19">The sequence shown here is derived from an EMBL/GenBank/DDBJ whole genome shotgun (WGS) entry which is preliminary data.</text>
</comment>
<dbReference type="PANTHER" id="PTHR24093:SF467">
    <property type="entry name" value="CALCIUM-TRANSPORTING ATPASE 1"/>
    <property type="match status" value="1"/>
</dbReference>
<dbReference type="PROSITE" id="PS00154">
    <property type="entry name" value="ATPASE_E1_E2"/>
    <property type="match status" value="1"/>
</dbReference>
<comment type="subcellular location">
    <subcellularLocation>
        <location evidence="1 17">Membrane</location>
        <topology evidence="1 17">Multi-pass membrane protein</topology>
    </subcellularLocation>
</comment>
<dbReference type="Proteomes" id="UP000813462">
    <property type="component" value="Unassembled WGS sequence"/>
</dbReference>
<dbReference type="Pfam" id="PF00122">
    <property type="entry name" value="E1-E2_ATPase"/>
    <property type="match status" value="1"/>
</dbReference>
<accession>A0A978V741</accession>
<dbReference type="GO" id="GO:0016887">
    <property type="term" value="F:ATP hydrolysis activity"/>
    <property type="evidence" value="ECO:0007669"/>
    <property type="project" value="InterPro"/>
</dbReference>
<dbReference type="SFLD" id="SFLDG00002">
    <property type="entry name" value="C1.7:_P-type_atpase_like"/>
    <property type="match status" value="1"/>
</dbReference>
<evidence type="ECO:0000313" key="20">
    <source>
        <dbReference type="Proteomes" id="UP000813462"/>
    </source>
</evidence>
<evidence type="ECO:0000256" key="14">
    <source>
        <dbReference type="ARBA" id="ARBA00023065"/>
    </source>
</evidence>
<comment type="catalytic activity">
    <reaction evidence="16 17">
        <text>Ca(2+)(in) + ATP + H2O = Ca(2+)(out) + ADP + phosphate + H(+)</text>
        <dbReference type="Rhea" id="RHEA:18105"/>
        <dbReference type="ChEBI" id="CHEBI:15377"/>
        <dbReference type="ChEBI" id="CHEBI:15378"/>
        <dbReference type="ChEBI" id="CHEBI:29108"/>
        <dbReference type="ChEBI" id="CHEBI:30616"/>
        <dbReference type="ChEBI" id="CHEBI:43474"/>
        <dbReference type="ChEBI" id="CHEBI:456216"/>
        <dbReference type="EC" id="7.2.2.10"/>
    </reaction>
</comment>
<dbReference type="InterPro" id="IPR023298">
    <property type="entry name" value="ATPase_P-typ_TM_dom_sf"/>
</dbReference>
<keyword evidence="15 17" id="KW-0472">Membrane</keyword>
<dbReference type="NCBIfam" id="TIGR01517">
    <property type="entry name" value="ATPase-IIB_Ca"/>
    <property type="match status" value="1"/>
</dbReference>
<dbReference type="GO" id="GO:0005388">
    <property type="term" value="F:P-type calcium transporter activity"/>
    <property type="evidence" value="ECO:0007669"/>
    <property type="project" value="UniProtKB-EC"/>
</dbReference>
<dbReference type="EC" id="7.2.2.10" evidence="17"/>
<dbReference type="Gene3D" id="1.20.5.170">
    <property type="match status" value="1"/>
</dbReference>
<dbReference type="SUPFAM" id="SSF81665">
    <property type="entry name" value="Calcium ATPase, transmembrane domain M"/>
    <property type="match status" value="1"/>
</dbReference>
<keyword evidence="8 17" id="KW-0106">Calcium</keyword>
<comment type="function">
    <text evidence="17">Catalyzes the hydrolysis of ATP coupled with the transport of calcium.</text>
</comment>
<dbReference type="NCBIfam" id="TIGR01494">
    <property type="entry name" value="ATPase_P-type"/>
    <property type="match status" value="4"/>
</dbReference>
<dbReference type="SFLD" id="SFLDF00027">
    <property type="entry name" value="p-type_atpase"/>
    <property type="match status" value="1"/>
</dbReference>
<keyword evidence="11" id="KW-0112">Calmodulin-binding</keyword>
<organism evidence="19 20">
    <name type="scientific">Ziziphus jujuba var. spinosa</name>
    <dbReference type="NCBI Taxonomy" id="714518"/>
    <lineage>
        <taxon>Eukaryota</taxon>
        <taxon>Viridiplantae</taxon>
        <taxon>Streptophyta</taxon>
        <taxon>Embryophyta</taxon>
        <taxon>Tracheophyta</taxon>
        <taxon>Spermatophyta</taxon>
        <taxon>Magnoliopsida</taxon>
        <taxon>eudicotyledons</taxon>
        <taxon>Gunneridae</taxon>
        <taxon>Pentapetalae</taxon>
        <taxon>rosids</taxon>
        <taxon>fabids</taxon>
        <taxon>Rosales</taxon>
        <taxon>Rhamnaceae</taxon>
        <taxon>Paliureae</taxon>
        <taxon>Ziziphus</taxon>
    </lineage>
</organism>
<dbReference type="PANTHER" id="PTHR24093">
    <property type="entry name" value="CATION TRANSPORTING ATPASE"/>
    <property type="match status" value="1"/>
</dbReference>
<dbReference type="InterPro" id="IPR044492">
    <property type="entry name" value="P_typ_ATPase_HD_dom"/>
</dbReference>
<evidence type="ECO:0000256" key="6">
    <source>
        <dbReference type="ARBA" id="ARBA00022723"/>
    </source>
</evidence>
<dbReference type="SMART" id="SM00831">
    <property type="entry name" value="Cation_ATPase_N"/>
    <property type="match status" value="1"/>
</dbReference>
<dbReference type="Pfam" id="PF12515">
    <property type="entry name" value="CaATP_NAI"/>
    <property type="match status" value="1"/>
</dbReference>
<proteinExistence type="inferred from homology"/>
<keyword evidence="9 17" id="KW-0067">ATP-binding</keyword>
<dbReference type="GO" id="GO:0005886">
    <property type="term" value="C:plasma membrane"/>
    <property type="evidence" value="ECO:0007669"/>
    <property type="project" value="TreeGrafter"/>
</dbReference>
<protein>
    <recommendedName>
        <fullName evidence="17">Calcium-transporting ATPase</fullName>
        <ecNumber evidence="17">7.2.2.10</ecNumber>
    </recommendedName>
</protein>
<dbReference type="SFLD" id="SFLDS00003">
    <property type="entry name" value="Haloacid_Dehalogenase"/>
    <property type="match status" value="1"/>
</dbReference>
<evidence type="ECO:0000256" key="5">
    <source>
        <dbReference type="ARBA" id="ARBA00022692"/>
    </source>
</evidence>
<keyword evidence="3 17" id="KW-0813">Transport</keyword>
<dbReference type="SUPFAM" id="SSF81653">
    <property type="entry name" value="Calcium ATPase, transduction domain A"/>
    <property type="match status" value="1"/>
</dbReference>
<dbReference type="GO" id="GO:0005524">
    <property type="term" value="F:ATP binding"/>
    <property type="evidence" value="ECO:0007669"/>
    <property type="project" value="UniProtKB-KW"/>
</dbReference>
<dbReference type="InterPro" id="IPR023299">
    <property type="entry name" value="ATPase_P-typ_cyto_dom_N"/>
</dbReference>
<evidence type="ECO:0000259" key="18">
    <source>
        <dbReference type="SMART" id="SM00831"/>
    </source>
</evidence>
<feature type="transmembrane region" description="Helical" evidence="17">
    <location>
        <begin position="397"/>
        <end position="427"/>
    </location>
</feature>
<evidence type="ECO:0000256" key="11">
    <source>
        <dbReference type="ARBA" id="ARBA00022860"/>
    </source>
</evidence>
<evidence type="ECO:0000256" key="4">
    <source>
        <dbReference type="ARBA" id="ARBA00022568"/>
    </source>
</evidence>
<dbReference type="Gene3D" id="3.40.50.1000">
    <property type="entry name" value="HAD superfamily/HAD-like"/>
    <property type="match status" value="1"/>
</dbReference>
<dbReference type="InterPro" id="IPR001757">
    <property type="entry name" value="P_typ_ATPase"/>
</dbReference>
<comment type="caution">
    <text evidence="17">Lacks conserved residue(s) required for the propagation of feature annotation.</text>
</comment>
<feature type="domain" description="Cation-transporting P-type ATPase N-terminal" evidence="18">
    <location>
        <begin position="116"/>
        <end position="191"/>
    </location>
</feature>
<keyword evidence="6" id="KW-0479">Metal-binding</keyword>